<evidence type="ECO:0000313" key="3">
    <source>
        <dbReference type="RefSeq" id="XP_033366296.1"/>
    </source>
</evidence>
<evidence type="ECO:0000313" key="2">
    <source>
        <dbReference type="Proteomes" id="UP000504631"/>
    </source>
</evidence>
<feature type="compositionally biased region" description="Polar residues" evidence="1">
    <location>
        <begin position="434"/>
        <end position="452"/>
    </location>
</feature>
<dbReference type="RefSeq" id="XP_033366296.1">
    <property type="nucleotide sequence ID" value="XM_033510405.1"/>
</dbReference>
<feature type="compositionally biased region" description="Basic and acidic residues" evidence="1">
    <location>
        <begin position="411"/>
        <end position="424"/>
    </location>
</feature>
<dbReference type="Proteomes" id="UP000504631">
    <property type="component" value="Unplaced"/>
</dbReference>
<name>A0A6J3LNJ8_9HYME</name>
<organism evidence="2 3">
    <name type="scientific">Bombus vosnesenskii</name>
    <dbReference type="NCBI Taxonomy" id="207650"/>
    <lineage>
        <taxon>Eukaryota</taxon>
        <taxon>Metazoa</taxon>
        <taxon>Ecdysozoa</taxon>
        <taxon>Arthropoda</taxon>
        <taxon>Hexapoda</taxon>
        <taxon>Insecta</taxon>
        <taxon>Pterygota</taxon>
        <taxon>Neoptera</taxon>
        <taxon>Endopterygota</taxon>
        <taxon>Hymenoptera</taxon>
        <taxon>Apocrita</taxon>
        <taxon>Aculeata</taxon>
        <taxon>Apoidea</taxon>
        <taxon>Anthophila</taxon>
        <taxon>Apidae</taxon>
        <taxon>Bombus</taxon>
        <taxon>Pyrobombus</taxon>
    </lineage>
</organism>
<proteinExistence type="predicted"/>
<feature type="compositionally biased region" description="Polar residues" evidence="1">
    <location>
        <begin position="292"/>
        <end position="310"/>
    </location>
</feature>
<sequence length="604" mass="67723">MTSVSSIKVPFGEEDVVADHSHRKVSFGRRRQYVDCPTSARSLCYVEVADVQTDHQQTLNRQCQTQREVKEMPVQTVSRCELCNRAIQFFASSSAVMQPTIQQAPCVPCPAFLQLLRGSTCCTSCRCVTGIIQVSQQSQQQQTQRVEQSKQDKETVKEQTDRVQSVEKKSYDMLTSTQHEPQDPNLRGVSETKITKFTLGSYCVTPKTHISCQTASKATKKGESEEVKKVKVNAAKKEKEAKKNKNEKDEKKKVKPTSRANKSKSPQKTKLNKDVEPSANKPEKSFKETDSISKNPTVSPTLETSDSVLEATGSQLENIHKLNPVESKVLIPPPCQVAEMINCTQEIENQSRTKPENPSIFEGNKEDDKQRKIDADQKDEKKSTLTEDSISMDEALNYTLCLNLKENVKKPKVSNDRLKNDKSTVEQVLETDSESQSQAETQTAHTEMTNSATRTKRMYGFRKNNKVEPTKLSYTEVDIQTPDYSGSPNPRKIETAEGLIEEKQTNPERKVINICPVCDRTQVPVSPSSLHYTAYRDKQGRFYCEYCATPNMIKGLCKGEQKRLKCSGCGEYLHTKSSQSTRNKSDNCPQCASIPSPAQSSVPA</sequence>
<dbReference type="AlphaFoldDB" id="A0A6J3LNJ8"/>
<feature type="region of interest" description="Disordered" evidence="1">
    <location>
        <begin position="145"/>
        <end position="189"/>
    </location>
</feature>
<feature type="region of interest" description="Disordered" evidence="1">
    <location>
        <begin position="346"/>
        <end position="387"/>
    </location>
</feature>
<accession>A0A6J3LNJ8</accession>
<feature type="compositionally biased region" description="Basic and acidic residues" evidence="1">
    <location>
        <begin position="147"/>
        <end position="171"/>
    </location>
</feature>
<feature type="compositionally biased region" description="Polar residues" evidence="1">
    <location>
        <begin position="576"/>
        <end position="590"/>
    </location>
</feature>
<feature type="region of interest" description="Disordered" evidence="1">
    <location>
        <begin position="214"/>
        <end position="310"/>
    </location>
</feature>
<feature type="compositionally biased region" description="Basic and acidic residues" evidence="1">
    <location>
        <begin position="363"/>
        <end position="385"/>
    </location>
</feature>
<reference evidence="3" key="1">
    <citation type="submission" date="2025-08" db="UniProtKB">
        <authorList>
            <consortium name="RefSeq"/>
        </authorList>
    </citation>
    <scope>IDENTIFICATION</scope>
    <source>
        <tissue evidence="3">Muscle</tissue>
    </source>
</reference>
<protein>
    <submittedName>
        <fullName evidence="3">Uncharacterized protein LOC117243155</fullName>
    </submittedName>
</protein>
<dbReference type="GeneID" id="117243155"/>
<feature type="compositionally biased region" description="Basic and acidic residues" evidence="1">
    <location>
        <begin position="220"/>
        <end position="252"/>
    </location>
</feature>
<feature type="compositionally biased region" description="Basic residues" evidence="1">
    <location>
        <begin position="253"/>
        <end position="267"/>
    </location>
</feature>
<keyword evidence="2" id="KW-1185">Reference proteome</keyword>
<evidence type="ECO:0000256" key="1">
    <source>
        <dbReference type="SAM" id="MobiDB-lite"/>
    </source>
</evidence>
<feature type="region of interest" description="Disordered" evidence="1">
    <location>
        <begin position="411"/>
        <end position="452"/>
    </location>
</feature>
<feature type="compositionally biased region" description="Basic and acidic residues" evidence="1">
    <location>
        <begin position="271"/>
        <end position="291"/>
    </location>
</feature>
<dbReference type="KEGG" id="bvk:117243155"/>
<feature type="region of interest" description="Disordered" evidence="1">
    <location>
        <begin position="576"/>
        <end position="604"/>
    </location>
</feature>
<gene>
    <name evidence="3" type="primary">LOC117243155</name>
</gene>